<dbReference type="SMART" id="SM00325">
    <property type="entry name" value="RhoGEF"/>
    <property type="match status" value="1"/>
</dbReference>
<keyword evidence="5" id="KW-1185">Reference proteome</keyword>
<feature type="region of interest" description="Disordered" evidence="1">
    <location>
        <begin position="881"/>
        <end position="989"/>
    </location>
</feature>
<dbReference type="Pfam" id="PF00621">
    <property type="entry name" value="RhoGEF"/>
    <property type="match status" value="1"/>
</dbReference>
<dbReference type="GeneID" id="14876722"/>
<feature type="region of interest" description="Disordered" evidence="1">
    <location>
        <begin position="29"/>
        <end position="62"/>
    </location>
</feature>
<organism evidence="4 5">
    <name type="scientific">Cavenderia fasciculata</name>
    <name type="common">Slime mold</name>
    <name type="synonym">Dictyostelium fasciculatum</name>
    <dbReference type="NCBI Taxonomy" id="261658"/>
    <lineage>
        <taxon>Eukaryota</taxon>
        <taxon>Amoebozoa</taxon>
        <taxon>Evosea</taxon>
        <taxon>Eumycetozoa</taxon>
        <taxon>Dictyostelia</taxon>
        <taxon>Acytosteliales</taxon>
        <taxon>Cavenderiaceae</taxon>
        <taxon>Cavenderia</taxon>
    </lineage>
</organism>
<dbReference type="RefSeq" id="XP_004362526.1">
    <property type="nucleotide sequence ID" value="XM_004362469.1"/>
</dbReference>
<dbReference type="InterPro" id="IPR011993">
    <property type="entry name" value="PH-like_dom_sf"/>
</dbReference>
<dbReference type="InterPro" id="IPR035899">
    <property type="entry name" value="DBL_dom_sf"/>
</dbReference>
<dbReference type="Gene3D" id="1.20.900.10">
    <property type="entry name" value="Dbl homology (DH) domain"/>
    <property type="match status" value="1"/>
</dbReference>
<dbReference type="SUPFAM" id="SSF50729">
    <property type="entry name" value="PH domain-like"/>
    <property type="match status" value="2"/>
</dbReference>
<sequence>MAEQQIQEETRGGGGDDCGAATTNTCHRLDNPNNNNNNNNNNNVFDMLNSSKSSSDGIASPSSPILSFSTISIVDNNNNNNNHCNNSNSNSNSSSFTSLITSSTESMVLDSNNIAPTPMLPVRGHLLYKANRIRRMTSTLPSGHRSSTWNGFNHLKTQPTPKPNHKEKRTNILKEILSTEQAYVSFLTVLLDVYLAKMREKEVLAPDDITTIFSNIDAIKSANDEILARLKERIEVLNNPSLNNNNNNIQKNQDLEEVEQQQQEEGENKNNQNNNNNNNVQQTTTTTTTTTTKEKGEEEEELEQVVQISDIFIELGPFLKIYSIFVHNYYKNAMKMIKDASKSKKFKAYHNECKYTPFARKLELNDLMIMPIQRLPRYILLLEELIQYTPIKTLNNEKEKLQEAKSIMKEVVSYVNQSTHQDTQDPQQLLAIIQQQLGPKAGHLIQPHRRLVKFGELDRLVINADGAPKKRKIGVYLFNDIVIYALNKKFWRQLSLSEVWIRSRNIEECETFEIYSQDLSCIFLNTDTDSLDWPLLIQDTINSFLENDNDAMEKRKKILEDLQDRSDITFEEKQFFFESVSNINSNGKGGDDKNSNSIIEKGIVSDRKKKLEHLLLERRNILSDNEDMMMMEDHSSLSDIDNRPSSPLSSPTMGGSPIPKKSGESKKSKKKREKQSINNNNNNNNGDSGSSSSPKTSRKHPSTSYLIRTTSTKMLFTAPSNSKRLLHIVLMKNNITKEGYLTKVGGVVKNWKRRWFIMENGYLFYLKDRNDSQQLGTIALIGSTIESISIEGKSFSIVTKHRTFMLMGDTEEEIREWTSVIQQFYSERQSTILRYANQLTTSVKDIVTGTSPGQDGWRSASPLSRSTSAISLHSSMDEQVQRRLASFRSSKNSNSDINRSTDSFGSEMSTSPPSPKWRMTTGHILSNRKEFIGNHHIDEETDDDDEDDEDDSYDDELYHQNLGDDDDDEDDDEDEDDEEFSDSSDDSDF</sequence>
<evidence type="ECO:0000313" key="4">
    <source>
        <dbReference type="EMBL" id="EGG24675.1"/>
    </source>
</evidence>
<dbReference type="OrthoDB" id="10261837at2759"/>
<dbReference type="InterPro" id="IPR016024">
    <property type="entry name" value="ARM-type_fold"/>
</dbReference>
<feature type="compositionally biased region" description="Low complexity" evidence="1">
    <location>
        <begin position="269"/>
        <end position="291"/>
    </location>
</feature>
<gene>
    <name evidence="4" type="primary">gxcK</name>
    <name evidence="4" type="ORF">DFA_02919</name>
</gene>
<dbReference type="SUPFAM" id="SSF48065">
    <property type="entry name" value="DBL homology domain (DH-domain)"/>
    <property type="match status" value="1"/>
</dbReference>
<dbReference type="FunFam" id="2.30.29.30:FF:000286">
    <property type="entry name" value="PH-protein kinase domain containing protein"/>
    <property type="match status" value="1"/>
</dbReference>
<dbReference type="GO" id="GO:0005737">
    <property type="term" value="C:cytoplasm"/>
    <property type="evidence" value="ECO:0007669"/>
    <property type="project" value="TreeGrafter"/>
</dbReference>
<feature type="compositionally biased region" description="Acidic residues" evidence="1">
    <location>
        <begin position="963"/>
        <end position="989"/>
    </location>
</feature>
<dbReference type="InterPro" id="IPR001849">
    <property type="entry name" value="PH_domain"/>
</dbReference>
<dbReference type="Gene3D" id="2.30.29.30">
    <property type="entry name" value="Pleckstrin-homology domain (PH domain)/Phosphotyrosine-binding domain (PTB)"/>
    <property type="match status" value="2"/>
</dbReference>
<dbReference type="GO" id="GO:0005085">
    <property type="term" value="F:guanyl-nucleotide exchange factor activity"/>
    <property type="evidence" value="ECO:0007669"/>
    <property type="project" value="InterPro"/>
</dbReference>
<accession>F4PIU6</accession>
<dbReference type="PROSITE" id="PS50010">
    <property type="entry name" value="DH_2"/>
    <property type="match status" value="1"/>
</dbReference>
<feature type="region of interest" description="Disordered" evidence="1">
    <location>
        <begin position="255"/>
        <end position="300"/>
    </location>
</feature>
<dbReference type="EMBL" id="GL883006">
    <property type="protein sequence ID" value="EGG24675.1"/>
    <property type="molecule type" value="Genomic_DNA"/>
</dbReference>
<dbReference type="Proteomes" id="UP000007797">
    <property type="component" value="Unassembled WGS sequence"/>
</dbReference>
<feature type="compositionally biased region" description="Acidic residues" evidence="1">
    <location>
        <begin position="939"/>
        <end position="955"/>
    </location>
</feature>
<feature type="domain" description="DH" evidence="3">
    <location>
        <begin position="168"/>
        <end position="418"/>
    </location>
</feature>
<dbReference type="AlphaFoldDB" id="F4PIU6"/>
<feature type="compositionally biased region" description="Polar residues" evidence="1">
    <location>
        <begin position="643"/>
        <end position="653"/>
    </location>
</feature>
<dbReference type="SUPFAM" id="SSF48371">
    <property type="entry name" value="ARM repeat"/>
    <property type="match status" value="1"/>
</dbReference>
<evidence type="ECO:0000259" key="2">
    <source>
        <dbReference type="PROSITE" id="PS50003"/>
    </source>
</evidence>
<dbReference type="GO" id="GO:0005547">
    <property type="term" value="F:phosphatidylinositol-3,4,5-trisphosphate binding"/>
    <property type="evidence" value="ECO:0007669"/>
    <property type="project" value="UniProtKB-ARBA"/>
</dbReference>
<dbReference type="PANTHER" id="PTHR12673">
    <property type="entry name" value="FACIOGENITAL DYSPLASIA PROTEIN"/>
    <property type="match status" value="1"/>
</dbReference>
<dbReference type="KEGG" id="dfa:DFA_02919"/>
<feature type="compositionally biased region" description="Low complexity" evidence="1">
    <location>
        <begin position="50"/>
        <end position="62"/>
    </location>
</feature>
<feature type="region of interest" description="Disordered" evidence="1">
    <location>
        <begin position="635"/>
        <end position="704"/>
    </location>
</feature>
<dbReference type="PANTHER" id="PTHR12673:SF150">
    <property type="entry name" value="PLECKSTRIN DOMAIN-CONTAINING PROTEIN"/>
    <property type="match status" value="1"/>
</dbReference>
<proteinExistence type="predicted"/>
<dbReference type="Pfam" id="PF00169">
    <property type="entry name" value="PH"/>
    <property type="match status" value="1"/>
</dbReference>
<protein>
    <submittedName>
        <fullName evidence="4">Pleckstrin domain-containing protein</fullName>
    </submittedName>
</protein>
<feature type="region of interest" description="Disordered" evidence="1">
    <location>
        <begin position="139"/>
        <end position="167"/>
    </location>
</feature>
<reference evidence="5" key="1">
    <citation type="journal article" date="2011" name="Genome Res.">
        <title>Phylogeny-wide analysis of social amoeba genomes highlights ancient origins for complex intercellular communication.</title>
        <authorList>
            <person name="Heidel A.J."/>
            <person name="Lawal H.M."/>
            <person name="Felder M."/>
            <person name="Schilde C."/>
            <person name="Helps N.R."/>
            <person name="Tunggal B."/>
            <person name="Rivero F."/>
            <person name="John U."/>
            <person name="Schleicher M."/>
            <person name="Eichinger L."/>
            <person name="Platzer M."/>
            <person name="Noegel A.A."/>
            <person name="Schaap P."/>
            <person name="Gloeckner G."/>
        </authorList>
    </citation>
    <scope>NUCLEOTIDE SEQUENCE [LARGE SCALE GENOMIC DNA]</scope>
    <source>
        <strain evidence="5">SH3</strain>
    </source>
</reference>
<feature type="domain" description="PH" evidence="2">
    <location>
        <begin position="734"/>
        <end position="826"/>
    </location>
</feature>
<feature type="compositionally biased region" description="Acidic residues" evidence="1">
    <location>
        <begin position="255"/>
        <end position="265"/>
    </location>
</feature>
<dbReference type="CDD" id="cd00160">
    <property type="entry name" value="RhoGEF"/>
    <property type="match status" value="1"/>
</dbReference>
<dbReference type="InterPro" id="IPR051092">
    <property type="entry name" value="FYVE_RhoGEF_PH"/>
</dbReference>
<dbReference type="OMA" id="LNDLMIM"/>
<evidence type="ECO:0000256" key="1">
    <source>
        <dbReference type="SAM" id="MobiDB-lite"/>
    </source>
</evidence>
<dbReference type="CDD" id="cd13282">
    <property type="entry name" value="PH1_PLEKHH1_PLEKHH2"/>
    <property type="match status" value="1"/>
</dbReference>
<feature type="compositionally biased region" description="Basic and acidic residues" evidence="1">
    <location>
        <begin position="927"/>
        <end position="938"/>
    </location>
</feature>
<dbReference type="SMART" id="SM00233">
    <property type="entry name" value="PH"/>
    <property type="match status" value="1"/>
</dbReference>
<evidence type="ECO:0000259" key="3">
    <source>
        <dbReference type="PROSITE" id="PS50010"/>
    </source>
</evidence>
<feature type="compositionally biased region" description="Low complexity" evidence="1">
    <location>
        <begin position="31"/>
        <end position="43"/>
    </location>
</feature>
<evidence type="ECO:0000313" key="5">
    <source>
        <dbReference type="Proteomes" id="UP000007797"/>
    </source>
</evidence>
<feature type="compositionally biased region" description="Polar residues" evidence="1">
    <location>
        <begin position="139"/>
        <end position="159"/>
    </location>
</feature>
<feature type="compositionally biased region" description="Low complexity" evidence="1">
    <location>
        <begin position="676"/>
        <end position="693"/>
    </location>
</feature>
<feature type="compositionally biased region" description="Polar residues" evidence="1">
    <location>
        <begin position="887"/>
        <end position="911"/>
    </location>
</feature>
<name>F4PIU6_CACFS</name>
<dbReference type="InterPro" id="IPR000219">
    <property type="entry name" value="DH_dom"/>
</dbReference>
<dbReference type="PROSITE" id="PS50003">
    <property type="entry name" value="PH_DOMAIN"/>
    <property type="match status" value="1"/>
</dbReference>